<dbReference type="PANTHER" id="PTHR13812:SF19">
    <property type="entry name" value="KETIMINE REDUCTASE MU-CRYSTALLIN"/>
    <property type="match status" value="1"/>
</dbReference>
<sequence length="317" mass="34251">MIETNNLVELLPWKELIESLNDIFQQEYNCPIRHHHGINVPGSDEATLLLMPSWIDGQYIGVKQVNVFPGNHRRGMPGLSSHYLLSSGETGELLARLDGNVITARRTAAASALGTRYLSRPDSKRLLMVGAGRVARNVVPATASIRPIEHVDVWNISEDNAEKFVSELKGQGYSARRVDQGSLEEAVGQADIISCATLSKTPLILGDWVKEGTHVDLIGSFTPKMREADDTLMSKAHVFADFREAALQETGDLIDPIRSGAISEASVEADFIDLSKGVHAGRAGLLGGDKAITVFKAVGSSIEDLAAAILAYNKLIA</sequence>
<comment type="caution">
    <text evidence="2">The sequence shown here is derived from an EMBL/GenBank/DDBJ whole genome shotgun (WGS) entry which is preliminary data.</text>
</comment>
<evidence type="ECO:0000313" key="3">
    <source>
        <dbReference type="Proteomes" id="UP000340077"/>
    </source>
</evidence>
<protein>
    <submittedName>
        <fullName evidence="2">Ornithine cyclodeaminase</fullName>
    </submittedName>
</protein>
<name>A0A5M3PQ12_9GAMM</name>
<dbReference type="Gene3D" id="3.30.1780.10">
    <property type="entry name" value="ornithine cyclodeaminase, domain 1"/>
    <property type="match status" value="1"/>
</dbReference>
<dbReference type="EMBL" id="BGZH01000002">
    <property type="protein sequence ID" value="GBO84866.1"/>
    <property type="molecule type" value="Genomic_DNA"/>
</dbReference>
<dbReference type="PANTHER" id="PTHR13812">
    <property type="entry name" value="KETIMINE REDUCTASE MU-CRYSTALLIN"/>
    <property type="match status" value="1"/>
</dbReference>
<dbReference type="RefSeq" id="WP_069184882.1">
    <property type="nucleotide sequence ID" value="NZ_BGZH01000002.1"/>
</dbReference>
<gene>
    <name evidence="2" type="ORF">MS5N3_23170</name>
</gene>
<dbReference type="NCBIfam" id="NF004793">
    <property type="entry name" value="PRK06141.1"/>
    <property type="match status" value="1"/>
</dbReference>
<dbReference type="Pfam" id="PF02423">
    <property type="entry name" value="OCD_Mu_crystall"/>
    <property type="match status" value="1"/>
</dbReference>
<dbReference type="InterPro" id="IPR036291">
    <property type="entry name" value="NAD(P)-bd_dom_sf"/>
</dbReference>
<keyword evidence="3" id="KW-1185">Reference proteome</keyword>
<organism evidence="2 3">
    <name type="scientific">Marinobacter salsuginis</name>
    <dbReference type="NCBI Taxonomy" id="418719"/>
    <lineage>
        <taxon>Bacteria</taxon>
        <taxon>Pseudomonadati</taxon>
        <taxon>Pseudomonadota</taxon>
        <taxon>Gammaproteobacteria</taxon>
        <taxon>Pseudomonadales</taxon>
        <taxon>Marinobacteraceae</taxon>
        <taxon>Marinobacter</taxon>
    </lineage>
</organism>
<dbReference type="SUPFAM" id="SSF51735">
    <property type="entry name" value="NAD(P)-binding Rossmann-fold domains"/>
    <property type="match status" value="1"/>
</dbReference>
<accession>A0A5M3PQ12</accession>
<evidence type="ECO:0000313" key="2">
    <source>
        <dbReference type="EMBL" id="GBO84866.1"/>
    </source>
</evidence>
<dbReference type="InterPro" id="IPR003462">
    <property type="entry name" value="ODC_Mu_crystall"/>
</dbReference>
<dbReference type="GO" id="GO:0005737">
    <property type="term" value="C:cytoplasm"/>
    <property type="evidence" value="ECO:0007669"/>
    <property type="project" value="TreeGrafter"/>
</dbReference>
<reference evidence="2 3" key="1">
    <citation type="journal article" date="2019" name="J. Gen. Appl. Microbiol.">
        <title>Aerobic degradation of cis-dichloroethene by the marine bacterium Marinobacter salsuginis strain 5N-3.</title>
        <authorList>
            <person name="Inoue Y."/>
            <person name="Fukunaga Y."/>
            <person name="Katsumata H."/>
            <person name="Ohji S."/>
            <person name="Hosoyama A."/>
            <person name="Mori K."/>
            <person name="Ando K."/>
        </authorList>
    </citation>
    <scope>NUCLEOTIDE SEQUENCE [LARGE SCALE GENOMIC DNA]</scope>
    <source>
        <strain evidence="2 3">5N-3</strain>
    </source>
</reference>
<dbReference type="FunFam" id="3.40.50.720:FF:000311">
    <property type="entry name" value="Ornithine cyclodeaminase"/>
    <property type="match status" value="1"/>
</dbReference>
<evidence type="ECO:0000256" key="1">
    <source>
        <dbReference type="ARBA" id="ARBA00008903"/>
    </source>
</evidence>
<dbReference type="PIRSF" id="PIRSF001439">
    <property type="entry name" value="CryM"/>
    <property type="match status" value="1"/>
</dbReference>
<dbReference type="InterPro" id="IPR023401">
    <property type="entry name" value="ODC_N"/>
</dbReference>
<dbReference type="GO" id="GO:0016491">
    <property type="term" value="F:oxidoreductase activity"/>
    <property type="evidence" value="ECO:0007669"/>
    <property type="project" value="UniProtKB-ARBA"/>
</dbReference>
<proteinExistence type="inferred from homology"/>
<dbReference type="GO" id="GO:0019752">
    <property type="term" value="P:carboxylic acid metabolic process"/>
    <property type="evidence" value="ECO:0007669"/>
    <property type="project" value="UniProtKB-ARBA"/>
</dbReference>
<dbReference type="Proteomes" id="UP000340077">
    <property type="component" value="Unassembled WGS sequence"/>
</dbReference>
<dbReference type="AlphaFoldDB" id="A0A5M3PQ12"/>
<dbReference type="Gene3D" id="3.40.50.720">
    <property type="entry name" value="NAD(P)-binding Rossmann-like Domain"/>
    <property type="match status" value="1"/>
</dbReference>
<comment type="similarity">
    <text evidence="1">Belongs to the ornithine cyclodeaminase/mu-crystallin family.</text>
</comment>